<dbReference type="PANTHER" id="PTHR31018:SF3">
    <property type="entry name" value="RECEPTOR PROTEIN-TYROSINE KINASE"/>
    <property type="match status" value="1"/>
</dbReference>
<dbReference type="Proteomes" id="UP000808349">
    <property type="component" value="Unassembled WGS sequence"/>
</dbReference>
<evidence type="ECO:0000313" key="7">
    <source>
        <dbReference type="EMBL" id="MBK9719405.1"/>
    </source>
</evidence>
<accession>A0A9D7SD25</accession>
<keyword evidence="3" id="KW-0964">Secreted</keyword>
<evidence type="ECO:0000256" key="1">
    <source>
        <dbReference type="ARBA" id="ARBA00004191"/>
    </source>
</evidence>
<comment type="subcellular location">
    <subcellularLocation>
        <location evidence="1">Secreted</location>
        <location evidence="1">Cell wall</location>
    </subcellularLocation>
</comment>
<evidence type="ECO:0000259" key="6">
    <source>
        <dbReference type="Pfam" id="PF01030"/>
    </source>
</evidence>
<feature type="domain" description="Receptor L-domain" evidence="6">
    <location>
        <begin position="14"/>
        <end position="100"/>
    </location>
</feature>
<keyword evidence="2" id="KW-0134">Cell wall</keyword>
<dbReference type="InterPro" id="IPR051648">
    <property type="entry name" value="CWI-Assembly_Regulator"/>
</dbReference>
<dbReference type="EMBL" id="JADKFW010000021">
    <property type="protein sequence ID" value="MBK9719405.1"/>
    <property type="molecule type" value="Genomic_DNA"/>
</dbReference>
<dbReference type="InterPro" id="IPR000494">
    <property type="entry name" value="Rcpt_L-dom"/>
</dbReference>
<gene>
    <name evidence="7" type="ORF">IPO85_18200</name>
</gene>
<evidence type="ECO:0000256" key="3">
    <source>
        <dbReference type="ARBA" id="ARBA00022525"/>
    </source>
</evidence>
<evidence type="ECO:0000313" key="8">
    <source>
        <dbReference type="Proteomes" id="UP000808349"/>
    </source>
</evidence>
<dbReference type="PANTHER" id="PTHR31018">
    <property type="entry name" value="SPORULATION-SPECIFIC PROTEIN-RELATED"/>
    <property type="match status" value="1"/>
</dbReference>
<organism evidence="7 8">
    <name type="scientific">Candidatus Defluviibacterium haderslevense</name>
    <dbReference type="NCBI Taxonomy" id="2981993"/>
    <lineage>
        <taxon>Bacteria</taxon>
        <taxon>Pseudomonadati</taxon>
        <taxon>Bacteroidota</taxon>
        <taxon>Saprospiria</taxon>
        <taxon>Saprospirales</taxon>
        <taxon>Saprospiraceae</taxon>
        <taxon>Candidatus Defluviibacterium</taxon>
    </lineage>
</organism>
<name>A0A9D7SD25_9BACT</name>
<keyword evidence="4" id="KW-0732">Signal</keyword>
<keyword evidence="5" id="KW-0325">Glycoprotein</keyword>
<dbReference type="Gene3D" id="3.80.20.20">
    <property type="entry name" value="Receptor L-domain"/>
    <property type="match status" value="2"/>
</dbReference>
<dbReference type="AlphaFoldDB" id="A0A9D7SD25"/>
<protein>
    <recommendedName>
        <fullName evidence="6">Receptor L-domain domain-containing protein</fullName>
    </recommendedName>
</protein>
<dbReference type="GO" id="GO:0030313">
    <property type="term" value="C:cell envelope"/>
    <property type="evidence" value="ECO:0007669"/>
    <property type="project" value="UniProtKB-SubCell"/>
</dbReference>
<proteinExistence type="predicted"/>
<sequence>MQSEINTFQKIYPGCKEILGTVKISGSSITNLDSLRITKISGGLLINYTENLKNLSGLKELNSIGLELSLRSNKTLESIIGLNKLKNIGRSLNIENNTQLKELSGLNALESINGSVSVSNNINLTSIDGLSNLSSIGEDFAFIGTPIIK</sequence>
<reference evidence="7 8" key="1">
    <citation type="submission" date="2020-10" db="EMBL/GenBank/DDBJ databases">
        <title>Connecting structure to function with the recovery of over 1000 high-quality activated sludge metagenome-assembled genomes encoding full-length rRNA genes using long-read sequencing.</title>
        <authorList>
            <person name="Singleton C.M."/>
            <person name="Petriglieri F."/>
            <person name="Kristensen J.M."/>
            <person name="Kirkegaard R.H."/>
            <person name="Michaelsen T.Y."/>
            <person name="Andersen M.H."/>
            <person name="Karst S.M."/>
            <person name="Dueholm M.S."/>
            <person name="Nielsen P.H."/>
            <person name="Albertsen M."/>
        </authorList>
    </citation>
    <scope>NUCLEOTIDE SEQUENCE [LARGE SCALE GENOMIC DNA]</scope>
    <source>
        <strain evidence="7">Ribe_18-Q3-R11-54_BAT3C.373</strain>
    </source>
</reference>
<comment type="caution">
    <text evidence="7">The sequence shown here is derived from an EMBL/GenBank/DDBJ whole genome shotgun (WGS) entry which is preliminary data.</text>
</comment>
<evidence type="ECO:0000256" key="5">
    <source>
        <dbReference type="ARBA" id="ARBA00023180"/>
    </source>
</evidence>
<dbReference type="Pfam" id="PF01030">
    <property type="entry name" value="Recep_L_domain"/>
    <property type="match status" value="1"/>
</dbReference>
<dbReference type="SUPFAM" id="SSF52058">
    <property type="entry name" value="L domain-like"/>
    <property type="match status" value="2"/>
</dbReference>
<evidence type="ECO:0000256" key="4">
    <source>
        <dbReference type="ARBA" id="ARBA00022729"/>
    </source>
</evidence>
<evidence type="ECO:0000256" key="2">
    <source>
        <dbReference type="ARBA" id="ARBA00022512"/>
    </source>
</evidence>
<dbReference type="InterPro" id="IPR036941">
    <property type="entry name" value="Rcpt_L-dom_sf"/>
</dbReference>